<dbReference type="Gene3D" id="3.90.180.10">
    <property type="entry name" value="Medium-chain alcohol dehydrogenases, catalytic domain"/>
    <property type="match status" value="2"/>
</dbReference>
<dbReference type="InterPro" id="IPR051603">
    <property type="entry name" value="Zinc-ADH_QOR/CCCR"/>
</dbReference>
<dbReference type="InterPro" id="IPR020843">
    <property type="entry name" value="ER"/>
</dbReference>
<protein>
    <submittedName>
        <fullName evidence="3">Zinc-binding alcohol dehydrogenase family protein</fullName>
    </submittedName>
</protein>
<sequence>MADTPDAPSTMEALVVVDGDQGTPHFASQILPVPELGRHDLVVAVRAVSVNPVDTKVRIGAAPQPQPRVLGWDASGVVVRVGAEVSGFVPGDEVYYAGDLTRPGTNASHHVVDSRVAAHKPASLTVVATASRQESQNWCRELGADHVIDHRSSLAGQLQDIAPAGVDYAFSAFTDGQEHKIAEAMAPQSSLLVIDDPEGLPTSAFKPKSIALHWEFMFTRTMFQTPDMARQGEILAQVAQMLDAGTLVTTLGETLEGLTPETLARAHELLETSRTTGKVVIVR</sequence>
<dbReference type="InterPro" id="IPR036291">
    <property type="entry name" value="NAD(P)-bd_dom_sf"/>
</dbReference>
<name>A0ABU1FW44_9MICC</name>
<dbReference type="EMBL" id="JAVKGT010000042">
    <property type="protein sequence ID" value="MDR5712911.1"/>
    <property type="molecule type" value="Genomic_DNA"/>
</dbReference>
<comment type="caution">
    <text evidence="3">The sequence shown here is derived from an EMBL/GenBank/DDBJ whole genome shotgun (WGS) entry which is preliminary data.</text>
</comment>
<dbReference type="Pfam" id="PF08240">
    <property type="entry name" value="ADH_N"/>
    <property type="match status" value="1"/>
</dbReference>
<dbReference type="Proteomes" id="UP001260872">
    <property type="component" value="Unassembled WGS sequence"/>
</dbReference>
<gene>
    <name evidence="3" type="ORF">RH857_12355</name>
</gene>
<dbReference type="InterPro" id="IPR011032">
    <property type="entry name" value="GroES-like_sf"/>
</dbReference>
<dbReference type="InterPro" id="IPR013154">
    <property type="entry name" value="ADH-like_N"/>
</dbReference>
<evidence type="ECO:0000256" key="1">
    <source>
        <dbReference type="ARBA" id="ARBA00022857"/>
    </source>
</evidence>
<keyword evidence="1" id="KW-0521">NADP</keyword>
<accession>A0ABU1FW44</accession>
<dbReference type="PANTHER" id="PTHR44154">
    <property type="entry name" value="QUINONE OXIDOREDUCTASE"/>
    <property type="match status" value="1"/>
</dbReference>
<proteinExistence type="predicted"/>
<evidence type="ECO:0000313" key="4">
    <source>
        <dbReference type="Proteomes" id="UP001260872"/>
    </source>
</evidence>
<dbReference type="SUPFAM" id="SSF51735">
    <property type="entry name" value="NAD(P)-binding Rossmann-fold domains"/>
    <property type="match status" value="1"/>
</dbReference>
<evidence type="ECO:0000313" key="3">
    <source>
        <dbReference type="EMBL" id="MDR5712911.1"/>
    </source>
</evidence>
<reference evidence="4" key="1">
    <citation type="submission" date="2023-07" db="EMBL/GenBank/DDBJ databases">
        <title>Description of three actinobacteria isolated from air of manufacturing shop in a pharmaceutical factory.</title>
        <authorList>
            <person name="Zhang D.-F."/>
        </authorList>
    </citation>
    <scope>NUCLEOTIDE SEQUENCE [LARGE SCALE GENOMIC DNA]</scope>
    <source>
        <strain evidence="4">CCTCC AB 207010</strain>
    </source>
</reference>
<dbReference type="Gene3D" id="3.40.50.720">
    <property type="entry name" value="NAD(P)-binding Rossmann-like Domain"/>
    <property type="match status" value="1"/>
</dbReference>
<dbReference type="Pfam" id="PF13602">
    <property type="entry name" value="ADH_zinc_N_2"/>
    <property type="match status" value="1"/>
</dbReference>
<organism evidence="3 4">
    <name type="scientific">Nesterenkonia flava</name>
    <dbReference type="NCBI Taxonomy" id="469799"/>
    <lineage>
        <taxon>Bacteria</taxon>
        <taxon>Bacillati</taxon>
        <taxon>Actinomycetota</taxon>
        <taxon>Actinomycetes</taxon>
        <taxon>Micrococcales</taxon>
        <taxon>Micrococcaceae</taxon>
        <taxon>Nesterenkonia</taxon>
    </lineage>
</organism>
<dbReference type="InterPro" id="IPR014182">
    <property type="entry name" value="ADH_Zn_typ-1"/>
</dbReference>
<feature type="domain" description="Enoyl reductase (ER)" evidence="2">
    <location>
        <begin position="19"/>
        <end position="281"/>
    </location>
</feature>
<dbReference type="SUPFAM" id="SSF50129">
    <property type="entry name" value="GroES-like"/>
    <property type="match status" value="1"/>
</dbReference>
<evidence type="ECO:0000259" key="2">
    <source>
        <dbReference type="SMART" id="SM00829"/>
    </source>
</evidence>
<dbReference type="SMART" id="SM00829">
    <property type="entry name" value="PKS_ER"/>
    <property type="match status" value="1"/>
</dbReference>
<keyword evidence="4" id="KW-1185">Reference proteome</keyword>
<dbReference type="CDD" id="cd08252">
    <property type="entry name" value="AL_MDR"/>
    <property type="match status" value="1"/>
</dbReference>
<dbReference type="RefSeq" id="WP_310538278.1">
    <property type="nucleotide sequence ID" value="NZ_BAAAOC010000006.1"/>
</dbReference>
<dbReference type="PANTHER" id="PTHR44154:SF1">
    <property type="entry name" value="QUINONE OXIDOREDUCTASE"/>
    <property type="match status" value="1"/>
</dbReference>